<protein>
    <submittedName>
        <fullName evidence="2">Uncharacterized protein</fullName>
    </submittedName>
</protein>
<name>A0A6A5XQA9_9PLEO</name>
<feature type="signal peptide" evidence="1">
    <location>
        <begin position="1"/>
        <end position="22"/>
    </location>
</feature>
<feature type="chain" id="PRO_5025543202" evidence="1">
    <location>
        <begin position="23"/>
        <end position="223"/>
    </location>
</feature>
<accession>A0A6A5XQA9</accession>
<evidence type="ECO:0000313" key="3">
    <source>
        <dbReference type="Proteomes" id="UP000799778"/>
    </source>
</evidence>
<dbReference type="EMBL" id="ML978070">
    <property type="protein sequence ID" value="KAF2014514.1"/>
    <property type="molecule type" value="Genomic_DNA"/>
</dbReference>
<evidence type="ECO:0000256" key="1">
    <source>
        <dbReference type="SAM" id="SignalP"/>
    </source>
</evidence>
<keyword evidence="1" id="KW-0732">Signal</keyword>
<sequence>MKLSPLCVTLVMSVALSAPVPSFPSQPAHGSEALTKLEDPTQWIGWDDPNDSRFVRYWNDKVDTAIIHWDNNYRKRSVPVVDPSIDMKRFVPVTPSNAEVSSNATTGANAYLPKYNSHITNADERKIALKNHSAIIRLPCPAICDKLAERSRTFNPKKCRTLCYRSESDRQQPQKKKMTKRLYNNWFWDALGAWFGYDFDQTMPMLDGQPEWVDRDPIHWGFQ</sequence>
<organism evidence="2 3">
    <name type="scientific">Aaosphaeria arxii CBS 175.79</name>
    <dbReference type="NCBI Taxonomy" id="1450172"/>
    <lineage>
        <taxon>Eukaryota</taxon>
        <taxon>Fungi</taxon>
        <taxon>Dikarya</taxon>
        <taxon>Ascomycota</taxon>
        <taxon>Pezizomycotina</taxon>
        <taxon>Dothideomycetes</taxon>
        <taxon>Pleosporomycetidae</taxon>
        <taxon>Pleosporales</taxon>
        <taxon>Pleosporales incertae sedis</taxon>
        <taxon>Aaosphaeria</taxon>
    </lineage>
</organism>
<proteinExistence type="predicted"/>
<gene>
    <name evidence="2" type="ORF">BU24DRAFT_410252</name>
</gene>
<dbReference type="RefSeq" id="XP_033382853.1">
    <property type="nucleotide sequence ID" value="XM_033525979.1"/>
</dbReference>
<keyword evidence="3" id="KW-1185">Reference proteome</keyword>
<evidence type="ECO:0000313" key="2">
    <source>
        <dbReference type="EMBL" id="KAF2014514.1"/>
    </source>
</evidence>
<reference evidence="2" key="1">
    <citation type="journal article" date="2020" name="Stud. Mycol.">
        <title>101 Dothideomycetes genomes: a test case for predicting lifestyles and emergence of pathogens.</title>
        <authorList>
            <person name="Haridas S."/>
            <person name="Albert R."/>
            <person name="Binder M."/>
            <person name="Bloem J."/>
            <person name="Labutti K."/>
            <person name="Salamov A."/>
            <person name="Andreopoulos B."/>
            <person name="Baker S."/>
            <person name="Barry K."/>
            <person name="Bills G."/>
            <person name="Bluhm B."/>
            <person name="Cannon C."/>
            <person name="Castanera R."/>
            <person name="Culley D."/>
            <person name="Daum C."/>
            <person name="Ezra D."/>
            <person name="Gonzalez J."/>
            <person name="Henrissat B."/>
            <person name="Kuo A."/>
            <person name="Liang C."/>
            <person name="Lipzen A."/>
            <person name="Lutzoni F."/>
            <person name="Magnuson J."/>
            <person name="Mondo S."/>
            <person name="Nolan M."/>
            <person name="Ohm R."/>
            <person name="Pangilinan J."/>
            <person name="Park H.-J."/>
            <person name="Ramirez L."/>
            <person name="Alfaro M."/>
            <person name="Sun H."/>
            <person name="Tritt A."/>
            <person name="Yoshinaga Y."/>
            <person name="Zwiers L.-H."/>
            <person name="Turgeon B."/>
            <person name="Goodwin S."/>
            <person name="Spatafora J."/>
            <person name="Crous P."/>
            <person name="Grigoriev I."/>
        </authorList>
    </citation>
    <scope>NUCLEOTIDE SEQUENCE</scope>
    <source>
        <strain evidence="2">CBS 175.79</strain>
    </source>
</reference>
<dbReference type="GeneID" id="54283376"/>
<dbReference type="AlphaFoldDB" id="A0A6A5XQA9"/>
<dbReference type="Proteomes" id="UP000799778">
    <property type="component" value="Unassembled WGS sequence"/>
</dbReference>